<keyword evidence="3" id="KW-0560">Oxidoreductase</keyword>
<dbReference type="Pfam" id="PF00106">
    <property type="entry name" value="adh_short"/>
    <property type="match status" value="1"/>
</dbReference>
<gene>
    <name evidence="5" type="ORF">OLC1_LOCUS11280</name>
</gene>
<dbReference type="Proteomes" id="UP001161247">
    <property type="component" value="Chromosome 4"/>
</dbReference>
<dbReference type="InterPro" id="IPR036291">
    <property type="entry name" value="NAD(P)-bd_dom_sf"/>
</dbReference>
<keyword evidence="2" id="KW-0521">NADP</keyword>
<dbReference type="AlphaFoldDB" id="A0AAV1D2G0"/>
<dbReference type="PANTHER" id="PTHR43490:SF111">
    <property type="entry name" value="(+)-NEOMENTHOL DEHYDROGENASE-LIKE ISOFORM X1"/>
    <property type="match status" value="1"/>
</dbReference>
<organism evidence="5 6">
    <name type="scientific">Oldenlandia corymbosa var. corymbosa</name>
    <dbReference type="NCBI Taxonomy" id="529605"/>
    <lineage>
        <taxon>Eukaryota</taxon>
        <taxon>Viridiplantae</taxon>
        <taxon>Streptophyta</taxon>
        <taxon>Embryophyta</taxon>
        <taxon>Tracheophyta</taxon>
        <taxon>Spermatophyta</taxon>
        <taxon>Magnoliopsida</taxon>
        <taxon>eudicotyledons</taxon>
        <taxon>Gunneridae</taxon>
        <taxon>Pentapetalae</taxon>
        <taxon>asterids</taxon>
        <taxon>lamiids</taxon>
        <taxon>Gentianales</taxon>
        <taxon>Rubiaceae</taxon>
        <taxon>Rubioideae</taxon>
        <taxon>Spermacoceae</taxon>
        <taxon>Hedyotis-Oldenlandia complex</taxon>
        <taxon>Oldenlandia</taxon>
    </lineage>
</organism>
<evidence type="ECO:0000256" key="4">
    <source>
        <dbReference type="SAM" id="Phobius"/>
    </source>
</evidence>
<accession>A0AAV1D2G0</accession>
<evidence type="ECO:0000256" key="1">
    <source>
        <dbReference type="ARBA" id="ARBA00006484"/>
    </source>
</evidence>
<protein>
    <submittedName>
        <fullName evidence="5">OLC1v1039177C2</fullName>
    </submittedName>
</protein>
<evidence type="ECO:0000313" key="5">
    <source>
        <dbReference type="EMBL" id="CAI9101768.1"/>
    </source>
</evidence>
<dbReference type="PRINTS" id="PR00081">
    <property type="entry name" value="GDHRDH"/>
</dbReference>
<evidence type="ECO:0000313" key="6">
    <source>
        <dbReference type="Proteomes" id="UP001161247"/>
    </source>
</evidence>
<dbReference type="GO" id="GO:0016020">
    <property type="term" value="C:membrane"/>
    <property type="evidence" value="ECO:0007669"/>
    <property type="project" value="TreeGrafter"/>
</dbReference>
<dbReference type="InterPro" id="IPR002347">
    <property type="entry name" value="SDR_fam"/>
</dbReference>
<dbReference type="Gene3D" id="3.40.50.720">
    <property type="entry name" value="NAD(P)-binding Rossmann-like Domain"/>
    <property type="match status" value="1"/>
</dbReference>
<feature type="transmembrane region" description="Helical" evidence="4">
    <location>
        <begin position="187"/>
        <end position="206"/>
    </location>
</feature>
<dbReference type="EMBL" id="OX459121">
    <property type="protein sequence ID" value="CAI9101768.1"/>
    <property type="molecule type" value="Genomic_DNA"/>
</dbReference>
<keyword evidence="4" id="KW-0812">Transmembrane</keyword>
<dbReference type="GO" id="GO:0016491">
    <property type="term" value="F:oxidoreductase activity"/>
    <property type="evidence" value="ECO:0007669"/>
    <property type="project" value="UniProtKB-KW"/>
</dbReference>
<dbReference type="SUPFAM" id="SSF51735">
    <property type="entry name" value="NAD(P)-binding Rossmann-fold domains"/>
    <property type="match status" value="1"/>
</dbReference>
<keyword evidence="4" id="KW-1133">Transmembrane helix</keyword>
<keyword evidence="4" id="KW-0472">Membrane</keyword>
<keyword evidence="6" id="KW-1185">Reference proteome</keyword>
<reference evidence="5" key="1">
    <citation type="submission" date="2023-03" db="EMBL/GenBank/DDBJ databases">
        <authorList>
            <person name="Julca I."/>
        </authorList>
    </citation>
    <scope>NUCLEOTIDE SEQUENCE</scope>
</reference>
<dbReference type="PANTHER" id="PTHR43490">
    <property type="entry name" value="(+)-NEOMENTHOL DEHYDROGENASE"/>
    <property type="match status" value="1"/>
</dbReference>
<comment type="similarity">
    <text evidence="1">Belongs to the short-chain dehydrogenases/reductases (SDR) family.</text>
</comment>
<evidence type="ECO:0000256" key="2">
    <source>
        <dbReference type="ARBA" id="ARBA00022857"/>
    </source>
</evidence>
<sequence length="228" mass="25567">MAEQKIAVVTGGNKGIGFEICKQLTSQGVTVVLTARDEKKGNEALEKLLKDSGISDKNVIFHQLDVMNPDSIASLVEFIKSKFGKLDILVNNAGVIGLEVEGDATILREIISGDEFRVHGKEAPKIKSDGKIIQTYEMAEECLETNYYGVKRMTEAFIPLLQSSALPRIVNLSSFLGKLLVTLQKHFSWWFLIIYTISDLSVFHVMKNQKSKRQLSFNPLRLKLEKFC</sequence>
<evidence type="ECO:0000256" key="3">
    <source>
        <dbReference type="ARBA" id="ARBA00023002"/>
    </source>
</evidence>
<proteinExistence type="inferred from homology"/>
<name>A0AAV1D2G0_OLDCO</name>